<feature type="signal peptide" evidence="2">
    <location>
        <begin position="1"/>
        <end position="36"/>
    </location>
</feature>
<dbReference type="EMBL" id="JALLBG020000268">
    <property type="protein sequence ID" value="KAL3757243.1"/>
    <property type="molecule type" value="Genomic_DNA"/>
</dbReference>
<keyword evidence="4" id="KW-1185">Reference proteome</keyword>
<evidence type="ECO:0000313" key="4">
    <source>
        <dbReference type="Proteomes" id="UP001530293"/>
    </source>
</evidence>
<organism evidence="3 4">
    <name type="scientific">Discostella pseudostelligera</name>
    <dbReference type="NCBI Taxonomy" id="259834"/>
    <lineage>
        <taxon>Eukaryota</taxon>
        <taxon>Sar</taxon>
        <taxon>Stramenopiles</taxon>
        <taxon>Ochrophyta</taxon>
        <taxon>Bacillariophyta</taxon>
        <taxon>Coscinodiscophyceae</taxon>
        <taxon>Thalassiosirophycidae</taxon>
        <taxon>Stephanodiscales</taxon>
        <taxon>Stephanodiscaceae</taxon>
        <taxon>Discostella</taxon>
    </lineage>
</organism>
<name>A0ABD3M0J8_9STRA</name>
<feature type="region of interest" description="Disordered" evidence="1">
    <location>
        <begin position="69"/>
        <end position="103"/>
    </location>
</feature>
<evidence type="ECO:0000313" key="3">
    <source>
        <dbReference type="EMBL" id="KAL3757243.1"/>
    </source>
</evidence>
<feature type="chain" id="PRO_5044764878" evidence="2">
    <location>
        <begin position="37"/>
        <end position="194"/>
    </location>
</feature>
<proteinExistence type="predicted"/>
<accession>A0ABD3M0J8</accession>
<dbReference type="AlphaFoldDB" id="A0ABD3M0J8"/>
<evidence type="ECO:0000256" key="1">
    <source>
        <dbReference type="SAM" id="MobiDB-lite"/>
    </source>
</evidence>
<sequence>MLYLNQPSCAPTPNPTPTLATMKVLLFALSASSVAAFAPNAFGVRSTTSLNVDLDYGMKNSYVPAELGDGGQGQFGARSPNDWRVPGTSPVGESSYSGAPDGGEEPWFSEAVSTVSLDLAKADETLKAFTRDAAMFKIEEFAAAKPYGFTSTDAAMEELVGKLGYSKFLEMSTKQLMKQWETLHPDPSAPKAEK</sequence>
<protein>
    <submittedName>
        <fullName evidence="3">Uncharacterized protein</fullName>
    </submittedName>
</protein>
<reference evidence="3 4" key="1">
    <citation type="submission" date="2024-10" db="EMBL/GenBank/DDBJ databases">
        <title>Updated reference genomes for cyclostephanoid diatoms.</title>
        <authorList>
            <person name="Roberts W.R."/>
            <person name="Alverson A.J."/>
        </authorList>
    </citation>
    <scope>NUCLEOTIDE SEQUENCE [LARGE SCALE GENOMIC DNA]</scope>
    <source>
        <strain evidence="3 4">AJA232-27</strain>
    </source>
</reference>
<evidence type="ECO:0000256" key="2">
    <source>
        <dbReference type="SAM" id="SignalP"/>
    </source>
</evidence>
<gene>
    <name evidence="3" type="ORF">ACHAWU_008404</name>
</gene>
<dbReference type="Proteomes" id="UP001530293">
    <property type="component" value="Unassembled WGS sequence"/>
</dbReference>
<comment type="caution">
    <text evidence="3">The sequence shown here is derived from an EMBL/GenBank/DDBJ whole genome shotgun (WGS) entry which is preliminary data.</text>
</comment>
<keyword evidence="2" id="KW-0732">Signal</keyword>